<proteinExistence type="predicted"/>
<dbReference type="OrthoDB" id="9801609at2"/>
<dbReference type="SUPFAM" id="SSF53756">
    <property type="entry name" value="UDP-Glycosyltransferase/glycogen phosphorylase"/>
    <property type="match status" value="1"/>
</dbReference>
<dbReference type="EMBL" id="CP041637">
    <property type="protein sequence ID" value="QDO94220.1"/>
    <property type="molecule type" value="Genomic_DNA"/>
</dbReference>
<dbReference type="PANTHER" id="PTHR46401:SF2">
    <property type="entry name" value="GLYCOSYLTRANSFERASE WBBK-RELATED"/>
    <property type="match status" value="1"/>
</dbReference>
<dbReference type="KEGG" id="fop:FNB79_09615"/>
<reference evidence="3 4" key="1">
    <citation type="submission" date="2019-07" db="EMBL/GenBank/DDBJ databases">
        <title>Genome sequencing for Formosa sp. PS13.</title>
        <authorList>
            <person name="Park S.-J."/>
        </authorList>
    </citation>
    <scope>NUCLEOTIDE SEQUENCE [LARGE SCALE GENOMIC DNA]</scope>
    <source>
        <strain evidence="3 4">PS13</strain>
    </source>
</reference>
<evidence type="ECO:0000259" key="2">
    <source>
        <dbReference type="Pfam" id="PF00534"/>
    </source>
</evidence>
<dbReference type="GO" id="GO:0016757">
    <property type="term" value="F:glycosyltransferase activity"/>
    <property type="evidence" value="ECO:0007669"/>
    <property type="project" value="InterPro"/>
</dbReference>
<dbReference type="CDD" id="cd03809">
    <property type="entry name" value="GT4_MtfB-like"/>
    <property type="match status" value="1"/>
</dbReference>
<dbReference type="Pfam" id="PF00534">
    <property type="entry name" value="Glycos_transf_1"/>
    <property type="match status" value="1"/>
</dbReference>
<feature type="domain" description="Glycosyl transferase family 1" evidence="2">
    <location>
        <begin position="188"/>
        <end position="320"/>
    </location>
</feature>
<evidence type="ECO:0000256" key="1">
    <source>
        <dbReference type="ARBA" id="ARBA00022679"/>
    </source>
</evidence>
<protein>
    <submittedName>
        <fullName evidence="3">Glycosyltransferase family 4 protein</fullName>
    </submittedName>
</protein>
<keyword evidence="1 3" id="KW-0808">Transferase</keyword>
<keyword evidence="4" id="KW-1185">Reference proteome</keyword>
<name>A0A516GS71_9FLAO</name>
<evidence type="ECO:0000313" key="3">
    <source>
        <dbReference type="EMBL" id="QDO94220.1"/>
    </source>
</evidence>
<dbReference type="InterPro" id="IPR001296">
    <property type="entry name" value="Glyco_trans_1"/>
</dbReference>
<dbReference type="Gene3D" id="3.40.50.2000">
    <property type="entry name" value="Glycogen Phosphorylase B"/>
    <property type="match status" value="2"/>
</dbReference>
<sequence>MKKSHPTKSIFLETHNINNLHSGFGQFNYNLARALSKETEFLRTHEIILNCNNSSVKKELYDKISFNTYIPITRYPLFRIRKKFNLWHSVNQNTKIEPASLNSPYLLTIHDVNFIEEESGKRLNFRINQLKSKIKRSSAIVYISEFTKQQTHAHFDIPKIPEYVIYNGNNFNNNALDIIKNNQPIYTPNKPFIFSIGQILEKKNFHVLIEMLRHLKDVVLFIAGGLKTGYAEILKEKIQHFKLESRVVLLGSISESDKMFYYKNCMAFAFPSLREGFGLPVLEAMTFGKPVFLSNKTSLPEIGGDHAFYWSNFDAKDMANVFEMGMNTFEDNKDTYQTAYIHRSKQFTWDKAALDYTAIYKSILEK</sequence>
<evidence type="ECO:0000313" key="4">
    <source>
        <dbReference type="Proteomes" id="UP000319209"/>
    </source>
</evidence>
<dbReference type="PANTHER" id="PTHR46401">
    <property type="entry name" value="GLYCOSYLTRANSFERASE WBBK-RELATED"/>
    <property type="match status" value="1"/>
</dbReference>
<accession>A0A516GS71</accession>
<dbReference type="AlphaFoldDB" id="A0A516GS71"/>
<dbReference type="Proteomes" id="UP000319209">
    <property type="component" value="Chromosome"/>
</dbReference>
<gene>
    <name evidence="3" type="ORF">FNB79_09615</name>
</gene>
<organism evidence="3 4">
    <name type="scientific">Formosa sediminum</name>
    <dbReference type="NCBI Taxonomy" id="2594004"/>
    <lineage>
        <taxon>Bacteria</taxon>
        <taxon>Pseudomonadati</taxon>
        <taxon>Bacteroidota</taxon>
        <taxon>Flavobacteriia</taxon>
        <taxon>Flavobacteriales</taxon>
        <taxon>Flavobacteriaceae</taxon>
        <taxon>Formosa</taxon>
    </lineage>
</organism>